<name>W6M9U8_9GAMM</name>
<organism evidence="1 2">
    <name type="scientific">Candidatus Competibacter denitrificans Run_A_D11</name>
    <dbReference type="NCBI Taxonomy" id="1400863"/>
    <lineage>
        <taxon>Bacteria</taxon>
        <taxon>Pseudomonadati</taxon>
        <taxon>Pseudomonadota</taxon>
        <taxon>Gammaproteobacteria</taxon>
        <taxon>Candidatus Competibacteraceae</taxon>
        <taxon>Candidatus Competibacter</taxon>
    </lineage>
</organism>
<accession>W6M9U8</accession>
<dbReference type="Proteomes" id="UP000035760">
    <property type="component" value="Unassembled WGS sequence"/>
</dbReference>
<comment type="caution">
    <text evidence="1">The sequence shown here is derived from an EMBL/GenBank/DDBJ whole genome shotgun (WGS) entry which is preliminary data.</text>
</comment>
<reference evidence="1" key="1">
    <citation type="submission" date="2013-07" db="EMBL/GenBank/DDBJ databases">
        <authorList>
            <person name="McIlroy S."/>
        </authorList>
    </citation>
    <scope>NUCLEOTIDE SEQUENCE [LARGE SCALE GENOMIC DNA]</scope>
    <source>
        <strain evidence="1">Run_A_D11</strain>
    </source>
</reference>
<dbReference type="AlphaFoldDB" id="W6M9U8"/>
<evidence type="ECO:0000313" key="1">
    <source>
        <dbReference type="EMBL" id="CDI04781.1"/>
    </source>
</evidence>
<reference evidence="1" key="2">
    <citation type="submission" date="2014-03" db="EMBL/GenBank/DDBJ databases">
        <title>Candidatus Competibacter-lineage genomes retrieved from metagenomes reveal functional metabolic diversity.</title>
        <authorList>
            <person name="McIlroy S.J."/>
            <person name="Albertsen M."/>
            <person name="Andresen E.K."/>
            <person name="Saunders A.M."/>
            <person name="Kristiansen R."/>
            <person name="Stokholm-Bjerregaard M."/>
            <person name="Nielsen K.L."/>
            <person name="Nielsen P.H."/>
        </authorList>
    </citation>
    <scope>NUCLEOTIDE SEQUENCE</scope>
    <source>
        <strain evidence="1">Run_A_D11</strain>
    </source>
</reference>
<evidence type="ECO:0000313" key="2">
    <source>
        <dbReference type="Proteomes" id="UP000035760"/>
    </source>
</evidence>
<dbReference type="OrthoDB" id="8553954at2"/>
<protein>
    <submittedName>
        <fullName evidence="1">Uncharacterized protein</fullName>
    </submittedName>
</protein>
<keyword evidence="2" id="KW-1185">Reference proteome</keyword>
<sequence length="440" mass="48352">MIRPQNSTALSSALLPWLLVIALVVIRAWPSVLTPVSVAHAQNQIDNLKGKKGQGVRSDDIPTGPEGWAFGLGSGAETDRLTPATYSQKFQINANFDAGFGYSCGKFDPFDNVEAMINSAIDKFKQLPQKFVQAAQAAVAALPAYLLNKINPSLYNVVTKQLDEAFKLFEINFKDCQQMEREIALGQNPYQNLVMAGIGDRMRVEMGFGDGTIDDRMEKVRTASASNGVVLTGGKRYGGDGQPPIEATKTVLIAGINLLTDRDVEDMGAFNHSLNAQHPITKAFESPAQLVEFITTIYGSQAFKLTKTGPAQSTPGSGYLKPYVETRDSAIEHLQKYVKHEIGRKEFDNSGMLIPPATIDEMRQLPPYALSIAVDDQARQFALNQLKLKFDFALQALKTGLKEPNLSQSEAYEVIEREVTQLKFAIQDDMAHINTATFLQ</sequence>
<dbReference type="RefSeq" id="WP_048677206.1">
    <property type="nucleotide sequence ID" value="NZ_CBTJ020000119.1"/>
</dbReference>
<dbReference type="EMBL" id="CBTJ020000119">
    <property type="protein sequence ID" value="CDI04781.1"/>
    <property type="molecule type" value="Genomic_DNA"/>
</dbReference>
<proteinExistence type="predicted"/>
<gene>
    <name evidence="1" type="ORF">BN873_p70019</name>
</gene>